<dbReference type="Gene3D" id="3.30.420.240">
    <property type="match status" value="1"/>
</dbReference>
<dbReference type="Gene3D" id="3.40.50.300">
    <property type="entry name" value="P-loop containing nucleotide triphosphate hydrolases"/>
    <property type="match status" value="1"/>
</dbReference>
<name>Q8LT43_9CAUD</name>
<protein>
    <recommendedName>
        <fullName evidence="6">Terminase large subunit gp17-like C-terminal domain-containing protein</fullName>
    </recommendedName>
</protein>
<accession>Q8LT43</accession>
<evidence type="ECO:0000313" key="8">
    <source>
        <dbReference type="Proteomes" id="UP000001794"/>
    </source>
</evidence>
<keyword evidence="3" id="KW-0067">ATP-binding</keyword>
<dbReference type="RefSeq" id="NP_640322.1">
    <property type="nucleotide sequence ID" value="NC_003907.2"/>
</dbReference>
<dbReference type="Pfam" id="PF17289">
    <property type="entry name" value="Terminase_6C"/>
    <property type="match status" value="1"/>
</dbReference>
<reference evidence="7 8" key="1">
    <citation type="journal article" date="2003" name="Virology">
        <title>The complete sequence of marine bacteriophage VpV262 infecting vibrio parahaemolyticus indicates that an ancestral component of a T7 viral supergroup is widespread in the marine environment.</title>
        <authorList>
            <person name="Hardies S.C."/>
            <person name="Comeau A.M."/>
            <person name="Serwer P."/>
            <person name="Suttle C.A."/>
        </authorList>
    </citation>
    <scope>NUCLEOTIDE SEQUENCE</scope>
</reference>
<feature type="domain" description="Terminase large subunit gp17-like C-terminal" evidence="6">
    <location>
        <begin position="348"/>
        <end position="470"/>
    </location>
</feature>
<dbReference type="OrthoDB" id="2461at10239"/>
<dbReference type="InterPro" id="IPR027417">
    <property type="entry name" value="P-loop_NTPase"/>
</dbReference>
<evidence type="ECO:0000259" key="6">
    <source>
        <dbReference type="Pfam" id="PF17289"/>
    </source>
</evidence>
<dbReference type="KEGG" id="vg:956064"/>
<keyword evidence="4" id="KW-0231">Viral genome packaging</keyword>
<proteinExistence type="predicted"/>
<keyword evidence="8" id="KW-1185">Reference proteome</keyword>
<evidence type="ECO:0000313" key="7">
    <source>
        <dbReference type="EMBL" id="AAM28398.1"/>
    </source>
</evidence>
<evidence type="ECO:0000256" key="4">
    <source>
        <dbReference type="ARBA" id="ARBA00023219"/>
    </source>
</evidence>
<evidence type="ECO:0000256" key="2">
    <source>
        <dbReference type="ARBA" id="ARBA00022741"/>
    </source>
</evidence>
<sequence>MNTTASDDQNDIPLEDPRLIELREACLHSLWIFAQAVEPHRVYGECHKELFDWWQEMELEEVLNTLALMPRDHQKSHCIAVWVCWQIFKNPAVTIAYVCATESLAILQLYDIKQILTSDEFTRLSPDMIEPMEKKRQKWAETAIIVDHPIRKKERPRDPTVLATGLDSNNIGAHCNIMVKDDVVIDKNSLTETARQKVEAKAGHLSSILTTDGMEFCVGTRYHPKDHYQTLIDMTEEVWEGDQLVGERPVYAVHTRVVEVEGVFLWPRMARESDGKMFGFDRAQLSRKKAKYRKDMRNFYCQYYNDPNAINEGGIEKSMFLYYDKEKVVRRKGSWWVGKRKVNIIACQDFAYSVQTGSDWTALFILGMDKDKRIYILDIVRYQTKKPSVYWKNLETAYNKWKFKWVRAEAVAAQEVIIEALREYAEKEQCPIRIKAYKPNSQSGDKETRISQTLEPLYENGDIYHYRGGLCDMLEEELTQDRPPHDDLKDCLHIGVGFDKLKPPVEDDDEEDYDNYHDPHASYSYDPNNRFGGLQ</sequence>
<keyword evidence="1" id="KW-1188">Viral release from host cell</keyword>
<organism evidence="7 8">
    <name type="scientific">Vibrio phage VpV262</name>
    <dbReference type="NCBI Taxonomy" id="2907796"/>
    <lineage>
        <taxon>Viruses</taxon>
        <taxon>Duplodnaviria</taxon>
        <taxon>Heunggongvirae</taxon>
        <taxon>Uroviricota</taxon>
        <taxon>Caudoviricetes</taxon>
        <taxon>Zobellviridae</taxon>
        <taxon>Vipivirus</taxon>
        <taxon>Vipivirus canadense</taxon>
    </lineage>
</organism>
<keyword evidence="2" id="KW-0547">Nucleotide-binding</keyword>
<evidence type="ECO:0000256" key="5">
    <source>
        <dbReference type="SAM" id="MobiDB-lite"/>
    </source>
</evidence>
<feature type="region of interest" description="Disordered" evidence="5">
    <location>
        <begin position="502"/>
        <end position="535"/>
    </location>
</feature>
<dbReference type="Proteomes" id="UP000001794">
    <property type="component" value="Segment"/>
</dbReference>
<dbReference type="GO" id="GO:0005524">
    <property type="term" value="F:ATP binding"/>
    <property type="evidence" value="ECO:0007669"/>
    <property type="project" value="UniProtKB-KW"/>
</dbReference>
<dbReference type="EMBL" id="AY095314">
    <property type="protein sequence ID" value="AAM28398.1"/>
    <property type="molecule type" value="Genomic_DNA"/>
</dbReference>
<evidence type="ECO:0000256" key="1">
    <source>
        <dbReference type="ARBA" id="ARBA00022612"/>
    </source>
</evidence>
<evidence type="ECO:0000256" key="3">
    <source>
        <dbReference type="ARBA" id="ARBA00022840"/>
    </source>
</evidence>
<dbReference type="GeneID" id="956064"/>
<dbReference type="InterPro" id="IPR035421">
    <property type="entry name" value="Terminase_6C"/>
</dbReference>